<dbReference type="InterPro" id="IPR002902">
    <property type="entry name" value="GNK2"/>
</dbReference>
<keyword evidence="7" id="KW-0862">Zinc</keyword>
<keyword evidence="12" id="KW-0472">Membrane</keyword>
<dbReference type="Gene3D" id="3.30.430.20">
    <property type="entry name" value="Gnk2 domain, C-X8-C-X2-C motif"/>
    <property type="match status" value="2"/>
</dbReference>
<dbReference type="GO" id="GO:0006355">
    <property type="term" value="P:regulation of DNA-templated transcription"/>
    <property type="evidence" value="ECO:0007669"/>
    <property type="project" value="UniProtKB-ARBA"/>
</dbReference>
<keyword evidence="11" id="KW-0067">ATP-binding</keyword>
<proteinExistence type="inferred from homology"/>
<sequence length="738" mass="79438">MDPMCDFCGGARALVYCQSDAARLCLRCDSHVHSANPVSDRHVRSLICDRCNSQPAVVRCLNEKVSLCESCQWNGNGCSGPGHQFQTLSSYAGCPSLVELSRIWSSFLDESSQLEVDTGSGQSGIMPTDEQHASNFCGPGEACNSIGFAMVPGGLDEYEACVVQPSMNSHNANAVSDNGDPAPSFVKDPNMLKPGFPPFRDLNICDSQVFCEAFSSDDIGINLKNCGEMFDCSMARARYPFEEVGVNCSFVDKNFPVMDPYAPNANAMQATLAGALQSSRLAASSSSVQGGKDISDQVLLALGNTDIKLGYPRGQVQSSMPISLSILPGESSAADYPDCEVSSMFLKSESPWDLNLEARRPQARSEAMMRYNKKKKTRGFGKSIRYESRKKRALTRKRVKGRFVKAGEAYDYDPLSSRFQACSGTNYTSNSVYHTSIKTLIATLTSASAIDGALFNSTSIGPVNGQFLCRGDATTQQCNSCVAAARPTSYTNESILGRMEESPGTELLGPARQRDLGVFNRTLDGLLDGLIGNAVRNPSAFAAGEARLGDFDRVYGMVQCTPDIGRSDCEKCLRDGVERIPDCCGGIGGVTILRPSCVVRLEGNGTSSSGSSVNIAAVAIPTVIGAIFFIAVIVYLLMIRKRKKKAKMSYADHEMGNGESLQFDLDMIKVATGDFSSANKLGLGGFGVVYKGVLVDGQEIAVKRLSVNSGQGSQEFKNEVVLLNKLQHRNLVRLWVSA</sequence>
<accession>A0AAP0KI93</accession>
<evidence type="ECO:0000256" key="10">
    <source>
        <dbReference type="PROSITE-ProRule" id="PRU00357"/>
    </source>
</evidence>
<dbReference type="Pfam" id="PF06203">
    <property type="entry name" value="CCT"/>
    <property type="match status" value="1"/>
</dbReference>
<dbReference type="GO" id="GO:0005634">
    <property type="term" value="C:nucleus"/>
    <property type="evidence" value="ECO:0007669"/>
    <property type="project" value="UniProtKB-SubCell"/>
</dbReference>
<dbReference type="SMART" id="SM00336">
    <property type="entry name" value="BBOX"/>
    <property type="match status" value="1"/>
</dbReference>
<dbReference type="GO" id="GO:0005524">
    <property type="term" value="F:ATP binding"/>
    <property type="evidence" value="ECO:0007669"/>
    <property type="project" value="UniProtKB-UniRule"/>
</dbReference>
<keyword evidence="11" id="KW-0547">Nucleotide-binding</keyword>
<evidence type="ECO:0000259" key="13">
    <source>
        <dbReference type="PROSITE" id="PS50011"/>
    </source>
</evidence>
<evidence type="ECO:0000256" key="2">
    <source>
        <dbReference type="ARBA" id="ARBA00010024"/>
    </source>
</evidence>
<dbReference type="InterPro" id="IPR049808">
    <property type="entry name" value="CONSTANS-like_Bbox1"/>
</dbReference>
<evidence type="ECO:0000256" key="9">
    <source>
        <dbReference type="PROSITE-ProRule" id="PRU00024"/>
    </source>
</evidence>
<evidence type="ECO:0000256" key="4">
    <source>
        <dbReference type="ARBA" id="ARBA00022729"/>
    </source>
</evidence>
<protein>
    <submittedName>
        <fullName evidence="17">Uncharacterized protein</fullName>
    </submittedName>
</protein>
<evidence type="ECO:0000256" key="5">
    <source>
        <dbReference type="ARBA" id="ARBA00022737"/>
    </source>
</evidence>
<dbReference type="Gene3D" id="3.30.200.20">
    <property type="entry name" value="Phosphorylase Kinase, domain 1"/>
    <property type="match status" value="1"/>
</dbReference>
<dbReference type="GO" id="GO:0008270">
    <property type="term" value="F:zinc ion binding"/>
    <property type="evidence" value="ECO:0007669"/>
    <property type="project" value="UniProtKB-KW"/>
</dbReference>
<evidence type="ECO:0000313" key="17">
    <source>
        <dbReference type="EMBL" id="KAK9151919.1"/>
    </source>
</evidence>
<keyword evidence="8 10" id="KW-0539">Nucleus</keyword>
<dbReference type="PROSITE" id="PS50011">
    <property type="entry name" value="PROTEIN_KINASE_DOM"/>
    <property type="match status" value="1"/>
</dbReference>
<gene>
    <name evidence="17" type="ORF">Syun_010228</name>
</gene>
<evidence type="ECO:0000256" key="11">
    <source>
        <dbReference type="PROSITE-ProRule" id="PRU10141"/>
    </source>
</evidence>
<dbReference type="PANTHER" id="PTHR31717">
    <property type="entry name" value="ZINC FINGER PROTEIN CONSTANS-LIKE 10"/>
    <property type="match status" value="1"/>
</dbReference>
<keyword evidence="4" id="KW-0732">Signal</keyword>
<evidence type="ECO:0000256" key="8">
    <source>
        <dbReference type="ARBA" id="ARBA00023242"/>
    </source>
</evidence>
<dbReference type="InterPro" id="IPR001245">
    <property type="entry name" value="Ser-Thr/Tyr_kinase_cat_dom"/>
</dbReference>
<dbReference type="PROSITE" id="PS50119">
    <property type="entry name" value="ZF_BBOX"/>
    <property type="match status" value="1"/>
</dbReference>
<reference evidence="17 18" key="1">
    <citation type="submission" date="2024-01" db="EMBL/GenBank/DDBJ databases">
        <title>Genome assemblies of Stephania.</title>
        <authorList>
            <person name="Yang L."/>
        </authorList>
    </citation>
    <scope>NUCLEOTIDE SEQUENCE [LARGE SCALE GENOMIC DNA]</scope>
    <source>
        <strain evidence="17">YNDBR</strain>
        <tissue evidence="17">Leaf</tissue>
    </source>
</reference>
<dbReference type="Pfam" id="PF07714">
    <property type="entry name" value="PK_Tyr_Ser-Thr"/>
    <property type="match status" value="1"/>
</dbReference>
<dbReference type="InterPro" id="IPR010402">
    <property type="entry name" value="CCT_domain"/>
</dbReference>
<dbReference type="PROSITE" id="PS00107">
    <property type="entry name" value="PROTEIN_KINASE_ATP"/>
    <property type="match status" value="1"/>
</dbReference>
<keyword evidence="5" id="KW-0677">Repeat</keyword>
<dbReference type="EMBL" id="JBBNAF010000004">
    <property type="protein sequence ID" value="KAK9151919.1"/>
    <property type="molecule type" value="Genomic_DNA"/>
</dbReference>
<dbReference type="InterPro" id="IPR000719">
    <property type="entry name" value="Prot_kinase_dom"/>
</dbReference>
<keyword evidence="12" id="KW-0812">Transmembrane</keyword>
<evidence type="ECO:0000256" key="6">
    <source>
        <dbReference type="ARBA" id="ARBA00022771"/>
    </source>
</evidence>
<evidence type="ECO:0000313" key="18">
    <source>
        <dbReference type="Proteomes" id="UP001420932"/>
    </source>
</evidence>
<dbReference type="SUPFAM" id="SSF56112">
    <property type="entry name" value="Protein kinase-like (PK-like)"/>
    <property type="match status" value="1"/>
</dbReference>
<feature type="domain" description="Gnk2-homologous" evidence="16">
    <location>
        <begin position="501"/>
        <end position="606"/>
    </location>
</feature>
<feature type="domain" description="CCT" evidence="15">
    <location>
        <begin position="364"/>
        <end position="406"/>
    </location>
</feature>
<name>A0AAP0KI93_9MAGN</name>
<dbReference type="Pfam" id="PF01657">
    <property type="entry name" value="Stress-antifung"/>
    <property type="match status" value="2"/>
</dbReference>
<dbReference type="InterPro" id="IPR017441">
    <property type="entry name" value="Protein_kinase_ATP_BS"/>
</dbReference>
<evidence type="ECO:0000256" key="1">
    <source>
        <dbReference type="ARBA" id="ARBA00004123"/>
    </source>
</evidence>
<feature type="domain" description="Protein kinase" evidence="13">
    <location>
        <begin position="675"/>
        <end position="738"/>
    </location>
</feature>
<keyword evidence="18" id="KW-1185">Reference proteome</keyword>
<comment type="caution">
    <text evidence="17">The sequence shown here is derived from an EMBL/GenBank/DDBJ whole genome shotgun (WGS) entry which is preliminary data.</text>
</comment>
<comment type="subcellular location">
    <subcellularLocation>
        <location evidence="1 10">Nucleus</location>
    </subcellularLocation>
</comment>
<dbReference type="AlphaFoldDB" id="A0AAP0KI93"/>
<dbReference type="InterPro" id="IPR000315">
    <property type="entry name" value="Znf_B-box"/>
</dbReference>
<evidence type="ECO:0000259" key="15">
    <source>
        <dbReference type="PROSITE" id="PS51017"/>
    </source>
</evidence>
<feature type="transmembrane region" description="Helical" evidence="12">
    <location>
        <begin position="615"/>
        <end position="638"/>
    </location>
</feature>
<evidence type="ECO:0000256" key="3">
    <source>
        <dbReference type="ARBA" id="ARBA00022723"/>
    </source>
</evidence>
<evidence type="ECO:0000256" key="12">
    <source>
        <dbReference type="SAM" id="Phobius"/>
    </source>
</evidence>
<dbReference type="CDD" id="cd19821">
    <property type="entry name" value="Bbox1_BBX-like"/>
    <property type="match status" value="1"/>
</dbReference>
<dbReference type="InterPro" id="IPR011009">
    <property type="entry name" value="Kinase-like_dom_sf"/>
</dbReference>
<keyword evidence="12" id="KW-1133">Transmembrane helix</keyword>
<dbReference type="CDD" id="cd23509">
    <property type="entry name" value="Gnk2-like"/>
    <property type="match status" value="2"/>
</dbReference>
<dbReference type="PROSITE" id="PS51017">
    <property type="entry name" value="CCT"/>
    <property type="match status" value="1"/>
</dbReference>
<organism evidence="17 18">
    <name type="scientific">Stephania yunnanensis</name>
    <dbReference type="NCBI Taxonomy" id="152371"/>
    <lineage>
        <taxon>Eukaryota</taxon>
        <taxon>Viridiplantae</taxon>
        <taxon>Streptophyta</taxon>
        <taxon>Embryophyta</taxon>
        <taxon>Tracheophyta</taxon>
        <taxon>Spermatophyta</taxon>
        <taxon>Magnoliopsida</taxon>
        <taxon>Ranunculales</taxon>
        <taxon>Menispermaceae</taxon>
        <taxon>Menispermoideae</taxon>
        <taxon>Cissampelideae</taxon>
        <taxon>Stephania</taxon>
    </lineage>
</organism>
<dbReference type="InterPro" id="IPR038408">
    <property type="entry name" value="GNK2_sf"/>
</dbReference>
<keyword evidence="3" id="KW-0479">Metal-binding</keyword>
<dbReference type="PROSITE" id="PS51473">
    <property type="entry name" value="GNK2"/>
    <property type="match status" value="1"/>
</dbReference>
<feature type="domain" description="B box-type" evidence="14">
    <location>
        <begin position="1"/>
        <end position="46"/>
    </location>
</feature>
<dbReference type="PANTHER" id="PTHR31717:SF46">
    <property type="entry name" value="CCT MOTIF FAMILY PROTEIN-RELATED"/>
    <property type="match status" value="1"/>
</dbReference>
<evidence type="ECO:0000256" key="7">
    <source>
        <dbReference type="ARBA" id="ARBA00022833"/>
    </source>
</evidence>
<dbReference type="Proteomes" id="UP001420932">
    <property type="component" value="Unassembled WGS sequence"/>
</dbReference>
<dbReference type="GO" id="GO:0004672">
    <property type="term" value="F:protein kinase activity"/>
    <property type="evidence" value="ECO:0007669"/>
    <property type="project" value="InterPro"/>
</dbReference>
<feature type="binding site" evidence="11">
    <location>
        <position position="703"/>
    </location>
    <ligand>
        <name>ATP</name>
        <dbReference type="ChEBI" id="CHEBI:30616"/>
    </ligand>
</feature>
<evidence type="ECO:0000259" key="14">
    <source>
        <dbReference type="PROSITE" id="PS50119"/>
    </source>
</evidence>
<comment type="similarity">
    <text evidence="2">Belongs to the CONSTANS family.</text>
</comment>
<keyword evidence="6 9" id="KW-0863">Zinc-finger</keyword>
<evidence type="ECO:0000259" key="16">
    <source>
        <dbReference type="PROSITE" id="PS51473"/>
    </source>
</evidence>